<protein>
    <recommendedName>
        <fullName evidence="9">Pyroglutamyl-peptidase I</fullName>
        <ecNumber evidence="9">3.4.19.3</ecNumber>
    </recommendedName>
</protein>
<name>A0A0R2DJT3_9LACO</name>
<evidence type="ECO:0000256" key="4">
    <source>
        <dbReference type="ARBA" id="ARBA00006641"/>
    </source>
</evidence>
<evidence type="ECO:0000256" key="2">
    <source>
        <dbReference type="ARBA" id="ARBA00002280"/>
    </source>
</evidence>
<dbReference type="PROSITE" id="PS01333">
    <property type="entry name" value="PYRASE_GLU"/>
    <property type="match status" value="1"/>
</dbReference>
<gene>
    <name evidence="11" type="ORF">FC86_GL000450</name>
</gene>
<evidence type="ECO:0000256" key="1">
    <source>
        <dbReference type="ARBA" id="ARBA00001770"/>
    </source>
</evidence>
<comment type="subcellular location">
    <subcellularLocation>
        <location evidence="3">Cytoplasm</location>
    </subcellularLocation>
</comment>
<comment type="caution">
    <text evidence="11">The sequence shown here is derived from an EMBL/GenBank/DDBJ whole genome shotgun (WGS) entry which is preliminary data.</text>
</comment>
<feature type="active site" evidence="9">
    <location>
        <position position="78"/>
    </location>
</feature>
<keyword evidence="12" id="KW-1185">Reference proteome</keyword>
<dbReference type="Gene3D" id="3.40.630.20">
    <property type="entry name" value="Peptidase C15, pyroglutamyl peptidase I-like"/>
    <property type="match status" value="1"/>
</dbReference>
<dbReference type="STRING" id="1423744.FC86_GL000450"/>
<feature type="active site" evidence="10">
    <location>
        <position position="141"/>
    </location>
</feature>
<dbReference type="NCBIfam" id="TIGR00504">
    <property type="entry name" value="pyro_pdase"/>
    <property type="match status" value="1"/>
</dbReference>
<comment type="function">
    <text evidence="2">Removes 5-oxoproline from various penultimate amino acid residues except L-proline.</text>
</comment>
<keyword evidence="7" id="KW-0378">Hydrolase</keyword>
<dbReference type="PANTHER" id="PTHR23402">
    <property type="entry name" value="PROTEASE FAMILY C15 PYROGLUTAMYL-PEPTIDASE I-RELATED"/>
    <property type="match status" value="1"/>
</dbReference>
<dbReference type="Proteomes" id="UP000051378">
    <property type="component" value="Unassembled WGS sequence"/>
</dbReference>
<dbReference type="EC" id="3.4.19.3" evidence="9"/>
<dbReference type="PROSITE" id="PS01334">
    <property type="entry name" value="PYRASE_CYS"/>
    <property type="match status" value="1"/>
</dbReference>
<evidence type="ECO:0000256" key="7">
    <source>
        <dbReference type="ARBA" id="ARBA00022801"/>
    </source>
</evidence>
<dbReference type="GO" id="GO:0016920">
    <property type="term" value="F:pyroglutamyl-peptidase activity"/>
    <property type="evidence" value="ECO:0007669"/>
    <property type="project" value="UniProtKB-EC"/>
</dbReference>
<dbReference type="AlphaFoldDB" id="A0A0R2DJT3"/>
<sequence>MKILVTAFESFGENTINASAEALKNLPSQIGNNKIEKVTLPTVFKKATDVLVTFLNRYQPDVVVSIGEAGGRSEITVERVAINIDDARLPDNDNQVPIQKLIREDGDDGYFSTLPLKDIVEAVRMTKIPASISNTAGTYVCNHVMYEALYWSKRQSKNVQSGFIHVPYLPLEVVQSGRNLPSLSLDLITCAIETAIKTIIKN</sequence>
<proteinExistence type="inferred from homology"/>
<dbReference type="PATRIC" id="fig|1423744.4.peg.461"/>
<dbReference type="InterPro" id="IPR029762">
    <property type="entry name" value="PGP-I_bact-type"/>
</dbReference>
<dbReference type="PIRSF" id="PIRSF015592">
    <property type="entry name" value="Prld-crbxl_pptds"/>
    <property type="match status" value="1"/>
</dbReference>
<keyword evidence="5" id="KW-0963">Cytoplasm</keyword>
<organism evidence="11 12">
    <name type="scientific">Holzapfeliella floricola DSM 23037 = JCM 16512</name>
    <dbReference type="NCBI Taxonomy" id="1423744"/>
    <lineage>
        <taxon>Bacteria</taxon>
        <taxon>Bacillati</taxon>
        <taxon>Bacillota</taxon>
        <taxon>Bacilli</taxon>
        <taxon>Lactobacillales</taxon>
        <taxon>Lactobacillaceae</taxon>
        <taxon>Holzapfeliella</taxon>
    </lineage>
</organism>
<dbReference type="RefSeq" id="WP_056974667.1">
    <property type="nucleotide sequence ID" value="NZ_AYZL01000016.1"/>
</dbReference>
<dbReference type="PANTHER" id="PTHR23402:SF1">
    <property type="entry name" value="PYROGLUTAMYL-PEPTIDASE I"/>
    <property type="match status" value="1"/>
</dbReference>
<dbReference type="InterPro" id="IPR016125">
    <property type="entry name" value="Peptidase_C15-like"/>
</dbReference>
<dbReference type="Pfam" id="PF01470">
    <property type="entry name" value="Peptidase_C15"/>
    <property type="match status" value="1"/>
</dbReference>
<reference evidence="11 12" key="1">
    <citation type="journal article" date="2015" name="Genome Announc.">
        <title>Expanding the biotechnology potential of lactobacilli through comparative genomics of 213 strains and associated genera.</title>
        <authorList>
            <person name="Sun Z."/>
            <person name="Harris H.M."/>
            <person name="McCann A."/>
            <person name="Guo C."/>
            <person name="Argimon S."/>
            <person name="Zhang W."/>
            <person name="Yang X."/>
            <person name="Jeffery I.B."/>
            <person name="Cooney J.C."/>
            <person name="Kagawa T.F."/>
            <person name="Liu W."/>
            <person name="Song Y."/>
            <person name="Salvetti E."/>
            <person name="Wrobel A."/>
            <person name="Rasinkangas P."/>
            <person name="Parkhill J."/>
            <person name="Rea M.C."/>
            <person name="O'Sullivan O."/>
            <person name="Ritari J."/>
            <person name="Douillard F.P."/>
            <person name="Paul Ross R."/>
            <person name="Yang R."/>
            <person name="Briner A.E."/>
            <person name="Felis G.E."/>
            <person name="de Vos W.M."/>
            <person name="Barrangou R."/>
            <person name="Klaenhammer T.R."/>
            <person name="Caufield P.W."/>
            <person name="Cui Y."/>
            <person name="Zhang H."/>
            <person name="O'Toole P.W."/>
        </authorList>
    </citation>
    <scope>NUCLEOTIDE SEQUENCE [LARGE SCALE GENOMIC DNA]</scope>
    <source>
        <strain evidence="11 12">DSM 23037</strain>
    </source>
</reference>
<dbReference type="InterPro" id="IPR036440">
    <property type="entry name" value="Peptidase_C15-like_sf"/>
</dbReference>
<dbReference type="GO" id="GO:0005829">
    <property type="term" value="C:cytosol"/>
    <property type="evidence" value="ECO:0007669"/>
    <property type="project" value="InterPro"/>
</dbReference>
<keyword evidence="8" id="KW-0788">Thiol protease</keyword>
<evidence type="ECO:0000256" key="10">
    <source>
        <dbReference type="PROSITE-ProRule" id="PRU10077"/>
    </source>
</evidence>
<evidence type="ECO:0000313" key="12">
    <source>
        <dbReference type="Proteomes" id="UP000051378"/>
    </source>
</evidence>
<dbReference type="CDD" id="cd00501">
    <property type="entry name" value="Peptidase_C15"/>
    <property type="match status" value="1"/>
</dbReference>
<comment type="similarity">
    <text evidence="4">Belongs to the peptidase C15 family.</text>
</comment>
<evidence type="ECO:0000256" key="8">
    <source>
        <dbReference type="ARBA" id="ARBA00022807"/>
    </source>
</evidence>
<dbReference type="EMBL" id="AYZL01000016">
    <property type="protein sequence ID" value="KRN04352.1"/>
    <property type="molecule type" value="Genomic_DNA"/>
</dbReference>
<evidence type="ECO:0000313" key="11">
    <source>
        <dbReference type="EMBL" id="KRN04352.1"/>
    </source>
</evidence>
<dbReference type="SUPFAM" id="SSF53182">
    <property type="entry name" value="Pyrrolidone carboxyl peptidase (pyroglutamate aminopeptidase)"/>
    <property type="match status" value="1"/>
</dbReference>
<evidence type="ECO:0000256" key="6">
    <source>
        <dbReference type="ARBA" id="ARBA00022670"/>
    </source>
</evidence>
<evidence type="ECO:0000256" key="3">
    <source>
        <dbReference type="ARBA" id="ARBA00004496"/>
    </source>
</evidence>
<dbReference type="InterPro" id="IPR033694">
    <property type="entry name" value="PGPEP1_Cys_AS"/>
</dbReference>
<dbReference type="InterPro" id="IPR000816">
    <property type="entry name" value="Peptidase_C15"/>
</dbReference>
<comment type="catalytic activity">
    <reaction evidence="1 9">
        <text>Release of an N-terminal pyroglutamyl group from a polypeptide, the second amino acid generally not being Pro.</text>
        <dbReference type="EC" id="3.4.19.3"/>
    </reaction>
</comment>
<dbReference type="InterPro" id="IPR033693">
    <property type="entry name" value="PGPEP1_Glu_AS"/>
</dbReference>
<evidence type="ECO:0000256" key="9">
    <source>
        <dbReference type="PROSITE-ProRule" id="PRU10076"/>
    </source>
</evidence>
<keyword evidence="6" id="KW-0645">Protease</keyword>
<dbReference type="FunFam" id="3.40.630.20:FF:000001">
    <property type="entry name" value="Pyrrolidone-carboxylate peptidase"/>
    <property type="match status" value="1"/>
</dbReference>
<dbReference type="OrthoDB" id="9779738at2"/>
<evidence type="ECO:0000256" key="5">
    <source>
        <dbReference type="ARBA" id="ARBA00022490"/>
    </source>
</evidence>
<dbReference type="GO" id="GO:0006508">
    <property type="term" value="P:proteolysis"/>
    <property type="evidence" value="ECO:0007669"/>
    <property type="project" value="UniProtKB-KW"/>
</dbReference>
<dbReference type="PRINTS" id="PR00706">
    <property type="entry name" value="PYROGLUPTASE"/>
</dbReference>
<dbReference type="NCBIfam" id="NF009676">
    <property type="entry name" value="PRK13197.1"/>
    <property type="match status" value="1"/>
</dbReference>
<accession>A0A0R2DJT3</accession>